<name>A0A1T1HDZ1_OCELI</name>
<evidence type="ECO:0008006" key="8">
    <source>
        <dbReference type="Google" id="ProtNLM"/>
    </source>
</evidence>
<keyword evidence="1 4" id="KW-0663">Pyridoxal phosphate</keyword>
<dbReference type="Proteomes" id="UP000190064">
    <property type="component" value="Unassembled WGS sequence"/>
</dbReference>
<evidence type="ECO:0000256" key="5">
    <source>
        <dbReference type="RuleBase" id="RU004508"/>
    </source>
</evidence>
<sequence length="344" mass="37940">MLQIAHNRPTLGEAEAEAAGKVIASGWVAQGRQTAEFERQLAAYHGLPAEHVVAVSSGSAALFGALTVLQAEGRRVALPAYACSSLENAVQLAGATPVYLDVHPGTTELNFDNAEAFDLLIHPRLFGLPTRIPDRYKDITIEDCAQALGATLDDRPVGRQTPVSIFSFYATKLITSGGQGGAIMFADRLMADKLRDFIDFDTRSDAQLRFNFQMTDLQAVVGRVQLKRFFSEFIGQREHIFTHYKQLGLPLLEPREACLKAVRFRAIITPDTPETVTALQRHLHRHNVASIIPIETREVLGRHTKKAFPGADYNTKHMLSIPCYPSMSAAELDAVCRALKVFEQ</sequence>
<protein>
    <recommendedName>
        <fullName evidence="8">Aminotransferase DegT</fullName>
    </recommendedName>
</protein>
<dbReference type="GO" id="GO:0030170">
    <property type="term" value="F:pyridoxal phosphate binding"/>
    <property type="evidence" value="ECO:0007669"/>
    <property type="project" value="TreeGrafter"/>
</dbReference>
<dbReference type="GO" id="GO:0000271">
    <property type="term" value="P:polysaccharide biosynthetic process"/>
    <property type="evidence" value="ECO:0007669"/>
    <property type="project" value="TreeGrafter"/>
</dbReference>
<dbReference type="SUPFAM" id="SSF53383">
    <property type="entry name" value="PLP-dependent transferases"/>
    <property type="match status" value="1"/>
</dbReference>
<evidence type="ECO:0000313" key="7">
    <source>
        <dbReference type="Proteomes" id="UP000190064"/>
    </source>
</evidence>
<gene>
    <name evidence="6" type="ORF">BTA35_0200265</name>
</gene>
<dbReference type="STRING" id="966.BTA35_0200265"/>
<dbReference type="Gene3D" id="3.90.1150.10">
    <property type="entry name" value="Aspartate Aminotransferase, domain 1"/>
    <property type="match status" value="1"/>
</dbReference>
<keyword evidence="7" id="KW-1185">Reference proteome</keyword>
<proteinExistence type="inferred from homology"/>
<dbReference type="PANTHER" id="PTHR30244:SF34">
    <property type="entry name" value="DTDP-4-AMINO-4,6-DIDEOXYGALACTOSE TRANSAMINASE"/>
    <property type="match status" value="1"/>
</dbReference>
<evidence type="ECO:0000256" key="1">
    <source>
        <dbReference type="ARBA" id="ARBA00022898"/>
    </source>
</evidence>
<dbReference type="AlphaFoldDB" id="A0A1T1HDZ1"/>
<dbReference type="InterPro" id="IPR015421">
    <property type="entry name" value="PyrdxlP-dep_Trfase_major"/>
</dbReference>
<dbReference type="InterPro" id="IPR015422">
    <property type="entry name" value="PyrdxlP-dep_Trfase_small"/>
</dbReference>
<dbReference type="InterPro" id="IPR015424">
    <property type="entry name" value="PyrdxlP-dep_Trfase"/>
</dbReference>
<dbReference type="RefSeq" id="WP_160054849.1">
    <property type="nucleotide sequence ID" value="NZ_FXTS01000001.1"/>
</dbReference>
<dbReference type="PANTHER" id="PTHR30244">
    <property type="entry name" value="TRANSAMINASE"/>
    <property type="match status" value="1"/>
</dbReference>
<evidence type="ECO:0000256" key="3">
    <source>
        <dbReference type="PIRSR" id="PIRSR000390-1"/>
    </source>
</evidence>
<feature type="modified residue" description="N6-(pyridoxal phosphate)lysine" evidence="4">
    <location>
        <position position="172"/>
    </location>
</feature>
<dbReference type="Gene3D" id="3.40.640.10">
    <property type="entry name" value="Type I PLP-dependent aspartate aminotransferase-like (Major domain)"/>
    <property type="match status" value="2"/>
</dbReference>
<reference evidence="6" key="1">
    <citation type="submission" date="2017-02" db="EMBL/GenBank/DDBJ databases">
        <title>Draft Genome Sequence of the Salt Water Bacterium Oceanospirillum linum ATCC 11336.</title>
        <authorList>
            <person name="Trachtenberg A.M."/>
            <person name="Carney J.G."/>
            <person name="Linnane J.D."/>
            <person name="Rheaume B.A."/>
            <person name="Pitts N.L."/>
            <person name="Mykles D.L."/>
            <person name="Maclea K.S."/>
        </authorList>
    </citation>
    <scope>NUCLEOTIDE SEQUENCE [LARGE SCALE GENOMIC DNA]</scope>
    <source>
        <strain evidence="6">ATCC 11336</strain>
    </source>
</reference>
<dbReference type="EMBL" id="MTSD02000001">
    <property type="protein sequence ID" value="OOV88033.1"/>
    <property type="molecule type" value="Genomic_DNA"/>
</dbReference>
<comment type="similarity">
    <text evidence="2 5">Belongs to the DegT/DnrJ/EryC1 family.</text>
</comment>
<dbReference type="GO" id="GO:0008483">
    <property type="term" value="F:transaminase activity"/>
    <property type="evidence" value="ECO:0007669"/>
    <property type="project" value="TreeGrafter"/>
</dbReference>
<comment type="caution">
    <text evidence="6">The sequence shown here is derived from an EMBL/GenBank/DDBJ whole genome shotgun (WGS) entry which is preliminary data.</text>
</comment>
<organism evidence="6 7">
    <name type="scientific">Oceanospirillum linum</name>
    <dbReference type="NCBI Taxonomy" id="966"/>
    <lineage>
        <taxon>Bacteria</taxon>
        <taxon>Pseudomonadati</taxon>
        <taxon>Pseudomonadota</taxon>
        <taxon>Gammaproteobacteria</taxon>
        <taxon>Oceanospirillales</taxon>
        <taxon>Oceanospirillaceae</taxon>
        <taxon>Oceanospirillum</taxon>
    </lineage>
</organism>
<dbReference type="InterPro" id="IPR000653">
    <property type="entry name" value="DegT/StrS_aminotransferase"/>
</dbReference>
<dbReference type="PIRSF" id="PIRSF000390">
    <property type="entry name" value="PLP_StrS"/>
    <property type="match status" value="1"/>
</dbReference>
<evidence type="ECO:0000256" key="2">
    <source>
        <dbReference type="ARBA" id="ARBA00037999"/>
    </source>
</evidence>
<evidence type="ECO:0000313" key="6">
    <source>
        <dbReference type="EMBL" id="OOV88033.1"/>
    </source>
</evidence>
<accession>A0A1T1HDZ1</accession>
<feature type="active site" description="Proton acceptor" evidence="3">
    <location>
        <position position="172"/>
    </location>
</feature>
<evidence type="ECO:0000256" key="4">
    <source>
        <dbReference type="PIRSR" id="PIRSR000390-2"/>
    </source>
</evidence>
<dbReference type="Pfam" id="PF01041">
    <property type="entry name" value="DegT_DnrJ_EryC1"/>
    <property type="match status" value="2"/>
</dbReference>